<name>M1L2K6_9PROT</name>
<protein>
    <submittedName>
        <fullName evidence="7">OOP family OmpA-OmpF porin</fullName>
    </submittedName>
</protein>
<comment type="subcellular location">
    <subcellularLocation>
        <location evidence="1">Cell outer membrane</location>
    </subcellularLocation>
</comment>
<dbReference type="OrthoDB" id="1149075at2"/>
<dbReference type="RefSeq" id="WP_015396394.1">
    <property type="nucleotide sequence ID" value="NC_020294.1"/>
</dbReference>
<dbReference type="PANTHER" id="PTHR30329:SF21">
    <property type="entry name" value="LIPOPROTEIN YIAD-RELATED"/>
    <property type="match status" value="1"/>
</dbReference>
<keyword evidence="3" id="KW-0998">Cell outer membrane</keyword>
<feature type="signal peptide" evidence="5">
    <location>
        <begin position="1"/>
        <end position="24"/>
    </location>
</feature>
<evidence type="ECO:0000313" key="7">
    <source>
        <dbReference type="EMBL" id="AGF46983.1"/>
    </source>
</evidence>
<dbReference type="InterPro" id="IPR036737">
    <property type="entry name" value="OmpA-like_sf"/>
</dbReference>
<keyword evidence="2 4" id="KW-0472">Membrane</keyword>
<dbReference type="KEGG" id="kde:CDSE_0705"/>
<evidence type="ECO:0000259" key="6">
    <source>
        <dbReference type="PROSITE" id="PS51123"/>
    </source>
</evidence>
<evidence type="ECO:0000256" key="3">
    <source>
        <dbReference type="ARBA" id="ARBA00023237"/>
    </source>
</evidence>
<dbReference type="InterPro" id="IPR006664">
    <property type="entry name" value="OMP_bac"/>
</dbReference>
<sequence>MSVSSKLAIALTFTAISATSSVLANETNHLKGSFGHPLKNGTNELVWRLNNYNENSNKISSVKAPISKNIISERTFFDFDKHSLKESNNEQLDKILLKLKQTNLEKIVAYGYTDSKGNPNYNKKLSGLRAESVKKYFISKGIDSKYIVIESKGSDNPIATNNNEEGRAQNRRVEIKVFAKN</sequence>
<dbReference type="PRINTS" id="PR01021">
    <property type="entry name" value="OMPADOMAIN"/>
</dbReference>
<dbReference type="Pfam" id="PF00691">
    <property type="entry name" value="OmpA"/>
    <property type="match status" value="1"/>
</dbReference>
<evidence type="ECO:0000256" key="2">
    <source>
        <dbReference type="ARBA" id="ARBA00023136"/>
    </source>
</evidence>
<feature type="domain" description="OmpA-like" evidence="6">
    <location>
        <begin position="64"/>
        <end position="181"/>
    </location>
</feature>
<dbReference type="Proteomes" id="UP000011547">
    <property type="component" value="Chromosome"/>
</dbReference>
<dbReference type="GO" id="GO:0009279">
    <property type="term" value="C:cell outer membrane"/>
    <property type="evidence" value="ECO:0007669"/>
    <property type="project" value="UniProtKB-SubCell"/>
</dbReference>
<gene>
    <name evidence="7" type="ORF">CDSE_0705</name>
</gene>
<evidence type="ECO:0000256" key="4">
    <source>
        <dbReference type="PROSITE-ProRule" id="PRU00473"/>
    </source>
</evidence>
<accession>M1L2K6</accession>
<dbReference type="InterPro" id="IPR006665">
    <property type="entry name" value="OmpA-like"/>
</dbReference>
<organism evidence="7 8">
    <name type="scientific">Candidatus Kinetoplastidibacterium desouzai TCC079E</name>
    <dbReference type="NCBI Taxonomy" id="1208919"/>
    <lineage>
        <taxon>Bacteria</taxon>
        <taxon>Pseudomonadati</taxon>
        <taxon>Pseudomonadota</taxon>
        <taxon>Betaproteobacteria</taxon>
        <taxon>Candidatus Kinetoplastidibacterium</taxon>
    </lineage>
</organism>
<dbReference type="InterPro" id="IPR050330">
    <property type="entry name" value="Bact_OuterMem_StrucFunc"/>
</dbReference>
<proteinExistence type="predicted"/>
<dbReference type="AlphaFoldDB" id="M1L2K6"/>
<evidence type="ECO:0000256" key="5">
    <source>
        <dbReference type="SAM" id="SignalP"/>
    </source>
</evidence>
<dbReference type="eggNOG" id="COG2885">
    <property type="taxonomic scope" value="Bacteria"/>
</dbReference>
<dbReference type="Gene3D" id="3.30.1330.60">
    <property type="entry name" value="OmpA-like domain"/>
    <property type="match status" value="1"/>
</dbReference>
<dbReference type="PATRIC" id="fig|1208919.3.peg.421"/>
<dbReference type="PANTHER" id="PTHR30329">
    <property type="entry name" value="STATOR ELEMENT OF FLAGELLAR MOTOR COMPLEX"/>
    <property type="match status" value="1"/>
</dbReference>
<evidence type="ECO:0000256" key="1">
    <source>
        <dbReference type="ARBA" id="ARBA00004442"/>
    </source>
</evidence>
<dbReference type="SUPFAM" id="SSF103088">
    <property type="entry name" value="OmpA-like"/>
    <property type="match status" value="1"/>
</dbReference>
<dbReference type="PROSITE" id="PS51123">
    <property type="entry name" value="OMPA_2"/>
    <property type="match status" value="1"/>
</dbReference>
<dbReference type="HOGENOM" id="CLU_016890_5_0_4"/>
<keyword evidence="5" id="KW-0732">Signal</keyword>
<feature type="chain" id="PRO_5004015353" evidence="5">
    <location>
        <begin position="25"/>
        <end position="181"/>
    </location>
</feature>
<dbReference type="STRING" id="1208919.CDSE_0705"/>
<keyword evidence="8" id="KW-1185">Reference proteome</keyword>
<reference evidence="7 8" key="1">
    <citation type="journal article" date="2013" name="Genome Biol. Evol.">
        <title>Genome evolution and phylogenomic analysis of candidatus kinetoplastibacterium, the betaproteobacterial endosymbionts of strigomonas and angomonas.</title>
        <authorList>
            <person name="Alves J.M."/>
            <person name="Serrano M.G."/>
            <person name="Maia da Silva F."/>
            <person name="Voegtly L.J."/>
            <person name="Matveyev A.V."/>
            <person name="Teixeira M.M."/>
            <person name="Camargo E.P."/>
            <person name="Buck G.A."/>
        </authorList>
    </citation>
    <scope>NUCLEOTIDE SEQUENCE [LARGE SCALE GENOMIC DNA]</scope>
    <source>
        <strain evidence="7 8">TCC079E</strain>
    </source>
</reference>
<dbReference type="EMBL" id="CP003803">
    <property type="protein sequence ID" value="AGF46983.1"/>
    <property type="molecule type" value="Genomic_DNA"/>
</dbReference>
<evidence type="ECO:0000313" key="8">
    <source>
        <dbReference type="Proteomes" id="UP000011547"/>
    </source>
</evidence>
<dbReference type="CDD" id="cd07185">
    <property type="entry name" value="OmpA_C-like"/>
    <property type="match status" value="1"/>
</dbReference>